<feature type="region of interest" description="Disordered" evidence="1">
    <location>
        <begin position="52"/>
        <end position="76"/>
    </location>
</feature>
<dbReference type="EMBL" id="OA888371">
    <property type="protein sequence ID" value="CAD7283877.1"/>
    <property type="molecule type" value="Genomic_DNA"/>
</dbReference>
<evidence type="ECO:0000256" key="1">
    <source>
        <dbReference type="SAM" id="MobiDB-lite"/>
    </source>
</evidence>
<name>A0A7R9C048_9CRUS</name>
<keyword evidence="4" id="KW-1185">Reference proteome</keyword>
<organism evidence="3">
    <name type="scientific">Notodromas monacha</name>
    <dbReference type="NCBI Taxonomy" id="399045"/>
    <lineage>
        <taxon>Eukaryota</taxon>
        <taxon>Metazoa</taxon>
        <taxon>Ecdysozoa</taxon>
        <taxon>Arthropoda</taxon>
        <taxon>Crustacea</taxon>
        <taxon>Oligostraca</taxon>
        <taxon>Ostracoda</taxon>
        <taxon>Podocopa</taxon>
        <taxon>Podocopida</taxon>
        <taxon>Cypridocopina</taxon>
        <taxon>Cypridoidea</taxon>
        <taxon>Cyprididae</taxon>
        <taxon>Notodromas</taxon>
    </lineage>
</organism>
<feature type="transmembrane region" description="Helical" evidence="2">
    <location>
        <begin position="20"/>
        <end position="38"/>
    </location>
</feature>
<dbReference type="PROSITE" id="PS51257">
    <property type="entry name" value="PROKAR_LIPOPROTEIN"/>
    <property type="match status" value="1"/>
</dbReference>
<evidence type="ECO:0000256" key="2">
    <source>
        <dbReference type="SAM" id="Phobius"/>
    </source>
</evidence>
<proteinExistence type="predicted"/>
<protein>
    <recommendedName>
        <fullName evidence="5">Transmembrane protein</fullName>
    </recommendedName>
</protein>
<reference evidence="3" key="1">
    <citation type="submission" date="2020-11" db="EMBL/GenBank/DDBJ databases">
        <authorList>
            <person name="Tran Van P."/>
        </authorList>
    </citation>
    <scope>NUCLEOTIDE SEQUENCE</scope>
</reference>
<dbReference type="Proteomes" id="UP000678499">
    <property type="component" value="Unassembled WGS sequence"/>
</dbReference>
<keyword evidence="2" id="KW-1133">Transmembrane helix</keyword>
<evidence type="ECO:0000313" key="4">
    <source>
        <dbReference type="Proteomes" id="UP000678499"/>
    </source>
</evidence>
<keyword evidence="2" id="KW-0472">Membrane</keyword>
<sequence length="312" mass="35060">MMQKSVSLHNMSGCQKLPLIYAGIIFIVFLSCAVWDRISTVIFPTEDFQGNPINKRPGSHGNSEERFTCPPQEDNDFKIPRKKEERFSEAVFFTRDRAAVLSALCLESGNFIEKLRFHALCRTFCASPVHALRATSSRPATEPPLGFPFSSPAAGTASPIGVGEVAGSRDGGAHARRFQKILEAGRAGQSSSSHHYDWMAQCALVFLVCSVEEGISTDLRKTDANFRPLIPVDLVHPTSSSSSEVRATNFGHWHIDVEDNNTQPHASRQRRIKNEKILVVVVVVVNIRHANQPWCNEIRRRRFHFRIRQYFS</sequence>
<dbReference type="EMBL" id="CAJPEX010006334">
    <property type="protein sequence ID" value="CAG0924029.1"/>
    <property type="molecule type" value="Genomic_DNA"/>
</dbReference>
<evidence type="ECO:0000313" key="3">
    <source>
        <dbReference type="EMBL" id="CAD7283877.1"/>
    </source>
</evidence>
<accession>A0A7R9C048</accession>
<evidence type="ECO:0008006" key="5">
    <source>
        <dbReference type="Google" id="ProtNLM"/>
    </source>
</evidence>
<keyword evidence="2" id="KW-0812">Transmembrane</keyword>
<gene>
    <name evidence="3" type="ORF">NMOB1V02_LOCUS11486</name>
</gene>
<dbReference type="AlphaFoldDB" id="A0A7R9C048"/>